<gene>
    <name evidence="2" type="ORF">BS47DRAFT_1368966</name>
</gene>
<reference evidence="2" key="1">
    <citation type="journal article" date="2020" name="Nat. Commun.">
        <title>Large-scale genome sequencing of mycorrhizal fungi provides insights into the early evolution of symbiotic traits.</title>
        <authorList>
            <person name="Miyauchi S."/>
            <person name="Kiss E."/>
            <person name="Kuo A."/>
            <person name="Drula E."/>
            <person name="Kohler A."/>
            <person name="Sanchez-Garcia M."/>
            <person name="Morin E."/>
            <person name="Andreopoulos B."/>
            <person name="Barry K.W."/>
            <person name="Bonito G."/>
            <person name="Buee M."/>
            <person name="Carver A."/>
            <person name="Chen C."/>
            <person name="Cichocki N."/>
            <person name="Clum A."/>
            <person name="Culley D."/>
            <person name="Crous P.W."/>
            <person name="Fauchery L."/>
            <person name="Girlanda M."/>
            <person name="Hayes R.D."/>
            <person name="Keri Z."/>
            <person name="LaButti K."/>
            <person name="Lipzen A."/>
            <person name="Lombard V."/>
            <person name="Magnuson J."/>
            <person name="Maillard F."/>
            <person name="Murat C."/>
            <person name="Nolan M."/>
            <person name="Ohm R.A."/>
            <person name="Pangilinan J."/>
            <person name="Pereira M.F."/>
            <person name="Perotto S."/>
            <person name="Peter M."/>
            <person name="Pfister S."/>
            <person name="Riley R."/>
            <person name="Sitrit Y."/>
            <person name="Stielow J.B."/>
            <person name="Szollosi G."/>
            <person name="Zifcakova L."/>
            <person name="Stursova M."/>
            <person name="Spatafora J.W."/>
            <person name="Tedersoo L."/>
            <person name="Vaario L.M."/>
            <person name="Yamada A."/>
            <person name="Yan M."/>
            <person name="Wang P."/>
            <person name="Xu J."/>
            <person name="Bruns T."/>
            <person name="Baldrian P."/>
            <person name="Vilgalys R."/>
            <person name="Dunand C."/>
            <person name="Henrissat B."/>
            <person name="Grigoriev I.V."/>
            <person name="Hibbett D."/>
            <person name="Nagy L.G."/>
            <person name="Martin F.M."/>
        </authorList>
    </citation>
    <scope>NUCLEOTIDE SEQUENCE</scope>
    <source>
        <strain evidence="2">UP504</strain>
    </source>
</reference>
<name>A0A9P6DGL7_9AGAM</name>
<evidence type="ECO:0000313" key="2">
    <source>
        <dbReference type="EMBL" id="KAF9504186.1"/>
    </source>
</evidence>
<comment type="caution">
    <text evidence="2">The sequence shown here is derived from an EMBL/GenBank/DDBJ whole genome shotgun (WGS) entry which is preliminary data.</text>
</comment>
<evidence type="ECO:0000313" key="3">
    <source>
        <dbReference type="Proteomes" id="UP000886523"/>
    </source>
</evidence>
<accession>A0A9P6DGL7</accession>
<protein>
    <submittedName>
        <fullName evidence="2">Uncharacterized protein</fullName>
    </submittedName>
</protein>
<proteinExistence type="predicted"/>
<dbReference type="Proteomes" id="UP000886523">
    <property type="component" value="Unassembled WGS sequence"/>
</dbReference>
<evidence type="ECO:0000256" key="1">
    <source>
        <dbReference type="SAM" id="SignalP"/>
    </source>
</evidence>
<dbReference type="AlphaFoldDB" id="A0A9P6DGL7"/>
<keyword evidence="3" id="KW-1185">Reference proteome</keyword>
<sequence>MGMPLSFQPFLHHLLVLCLFLLLLHNRDTTLDLLGWLPLRRKGPKRSQAAKASSLLKTDMFENQARKHKAIHNGSDEQPSDEEKLAKYHPEAGPPVTIYQSQAFEGFESEDALVSMLNTSGKLLNEAQELALHLPPSIPEVCPGDFLHVWDATNVHAILLALPDGRKDPHEDRKYIDHTLNHIFQGVSVSHLAEEMRWGCCGALGIIEGLSFFAETRGLNLEQFEVKILKLQKALAHTIDGQSPASQ</sequence>
<keyword evidence="1" id="KW-0732">Signal</keyword>
<feature type="chain" id="PRO_5040154682" evidence="1">
    <location>
        <begin position="30"/>
        <end position="247"/>
    </location>
</feature>
<dbReference type="EMBL" id="MU129253">
    <property type="protein sequence ID" value="KAF9504186.1"/>
    <property type="molecule type" value="Genomic_DNA"/>
</dbReference>
<organism evidence="2 3">
    <name type="scientific">Hydnum rufescens UP504</name>
    <dbReference type="NCBI Taxonomy" id="1448309"/>
    <lineage>
        <taxon>Eukaryota</taxon>
        <taxon>Fungi</taxon>
        <taxon>Dikarya</taxon>
        <taxon>Basidiomycota</taxon>
        <taxon>Agaricomycotina</taxon>
        <taxon>Agaricomycetes</taxon>
        <taxon>Cantharellales</taxon>
        <taxon>Hydnaceae</taxon>
        <taxon>Hydnum</taxon>
    </lineage>
</organism>
<feature type="signal peptide" evidence="1">
    <location>
        <begin position="1"/>
        <end position="29"/>
    </location>
</feature>